<organism evidence="2 3">
    <name type="scientific">Coleophoma crateriformis</name>
    <dbReference type="NCBI Taxonomy" id="565419"/>
    <lineage>
        <taxon>Eukaryota</taxon>
        <taxon>Fungi</taxon>
        <taxon>Dikarya</taxon>
        <taxon>Ascomycota</taxon>
        <taxon>Pezizomycotina</taxon>
        <taxon>Leotiomycetes</taxon>
        <taxon>Helotiales</taxon>
        <taxon>Dermateaceae</taxon>
        <taxon>Coleophoma</taxon>
    </lineage>
</organism>
<reference evidence="2 3" key="1">
    <citation type="journal article" date="2018" name="IMA Fungus">
        <title>IMA Genome-F 9: Draft genome sequence of Annulohypoxylon stygium, Aspergillus mulundensis, Berkeleyomyces basicola (syn. Thielaviopsis basicola), Ceratocystis smalleyi, two Cercospora beticola strains, Coleophoma cylindrospora, Fusarium fracticaudum, Phialophora cf. hyalina, and Morchella septimelata.</title>
        <authorList>
            <person name="Wingfield B.D."/>
            <person name="Bills G.F."/>
            <person name="Dong Y."/>
            <person name="Huang W."/>
            <person name="Nel W.J."/>
            <person name="Swalarsk-Parry B.S."/>
            <person name="Vaghefi N."/>
            <person name="Wilken P.M."/>
            <person name="An Z."/>
            <person name="de Beer Z.W."/>
            <person name="De Vos L."/>
            <person name="Chen L."/>
            <person name="Duong T.A."/>
            <person name="Gao Y."/>
            <person name="Hammerbacher A."/>
            <person name="Kikkert J.R."/>
            <person name="Li Y."/>
            <person name="Li H."/>
            <person name="Li K."/>
            <person name="Li Q."/>
            <person name="Liu X."/>
            <person name="Ma X."/>
            <person name="Naidoo K."/>
            <person name="Pethybridge S.J."/>
            <person name="Sun J."/>
            <person name="Steenkamp E.T."/>
            <person name="van der Nest M.A."/>
            <person name="van Wyk S."/>
            <person name="Wingfield M.J."/>
            <person name="Xiong C."/>
            <person name="Yue Q."/>
            <person name="Zhang X."/>
        </authorList>
    </citation>
    <scope>NUCLEOTIDE SEQUENCE [LARGE SCALE GENOMIC DNA]</scope>
    <source>
        <strain evidence="2 3">BP5796</strain>
    </source>
</reference>
<evidence type="ECO:0008006" key="4">
    <source>
        <dbReference type="Google" id="ProtNLM"/>
    </source>
</evidence>
<accession>A0A3D8SZ30</accession>
<feature type="region of interest" description="Disordered" evidence="1">
    <location>
        <begin position="230"/>
        <end position="279"/>
    </location>
</feature>
<feature type="compositionally biased region" description="Polar residues" evidence="1">
    <location>
        <begin position="260"/>
        <end position="272"/>
    </location>
</feature>
<feature type="compositionally biased region" description="Basic and acidic residues" evidence="1">
    <location>
        <begin position="249"/>
        <end position="258"/>
    </location>
</feature>
<dbReference type="EMBL" id="PDLN01000003">
    <property type="protein sequence ID" value="RDW91565.1"/>
    <property type="molecule type" value="Genomic_DNA"/>
</dbReference>
<evidence type="ECO:0000313" key="3">
    <source>
        <dbReference type="Proteomes" id="UP000256328"/>
    </source>
</evidence>
<dbReference type="AlphaFoldDB" id="A0A3D8SZ30"/>
<dbReference type="OrthoDB" id="5431013at2759"/>
<keyword evidence="3" id="KW-1185">Reference proteome</keyword>
<proteinExistence type="predicted"/>
<gene>
    <name evidence="2" type="ORF">BP5796_02730</name>
</gene>
<protein>
    <recommendedName>
        <fullName evidence="4">Fungal N-terminal domain-containing protein</fullName>
    </recommendedName>
</protein>
<comment type="caution">
    <text evidence="2">The sequence shown here is derived from an EMBL/GenBank/DDBJ whole genome shotgun (WGS) entry which is preliminary data.</text>
</comment>
<name>A0A3D8SZ30_9HELO</name>
<sequence>MIDPISALGAASSVVGIASFGIQLSQALYQYISDARDYKLELNAIVNGVRSATDALEMIRDLLETEHQHICQHGQPILFTEKALMFVQEQGDQSLLLFWRIENEITKRHGSEALEVHLARRLDEYHNPKARNLGRTLQLDPDMTLSTKGQITWPLVLPKLKDYRMQLEQHQINLSLMLQVIQFASLQKTMKKRQEKSRQRENREKLIVQIQETAGKVHLPILDTIVDSTSASKAPESKKMHALHRRAKSSQDKDHLKSGETLNATPSPSTARENLHHPSSGVSTMAFATLIPDNNLEVFGEKSMLNNGTKSRVVNTPVERDETPIMTTTKSQLSSDDSSTESEASFIQSMSAFISFNP</sequence>
<evidence type="ECO:0000313" key="2">
    <source>
        <dbReference type="EMBL" id="RDW91565.1"/>
    </source>
</evidence>
<evidence type="ECO:0000256" key="1">
    <source>
        <dbReference type="SAM" id="MobiDB-lite"/>
    </source>
</evidence>
<dbReference type="Proteomes" id="UP000256328">
    <property type="component" value="Unassembled WGS sequence"/>
</dbReference>